<reference evidence="10" key="1">
    <citation type="submission" date="2021-01" db="UniProtKB">
        <authorList>
            <consortium name="EnsemblMetazoa"/>
        </authorList>
    </citation>
    <scope>IDENTIFICATION</scope>
</reference>
<dbReference type="GO" id="GO:0006260">
    <property type="term" value="P:DNA replication"/>
    <property type="evidence" value="ECO:0007669"/>
    <property type="project" value="UniProtKB-KW"/>
</dbReference>
<proteinExistence type="inferred from homology"/>
<dbReference type="Pfam" id="PF03175">
    <property type="entry name" value="DNA_pol_B_2"/>
    <property type="match status" value="1"/>
</dbReference>
<dbReference type="Gene3D" id="3.90.1600.10">
    <property type="entry name" value="Palm domain of DNA polymerase"/>
    <property type="match status" value="1"/>
</dbReference>
<feature type="domain" description="DNA-directed DNA polymerase family B mitochondria/virus" evidence="9">
    <location>
        <begin position="238"/>
        <end position="883"/>
    </location>
</feature>
<keyword evidence="6" id="KW-0239">DNA-directed DNA polymerase</keyword>
<dbReference type="InterPro" id="IPR043502">
    <property type="entry name" value="DNA/RNA_pol_sf"/>
</dbReference>
<dbReference type="InParanoid" id="A0A7M6URW3"/>
<evidence type="ECO:0000256" key="4">
    <source>
        <dbReference type="ARBA" id="ARBA00022695"/>
    </source>
</evidence>
<evidence type="ECO:0000256" key="7">
    <source>
        <dbReference type="ARBA" id="ARBA00023125"/>
    </source>
</evidence>
<dbReference type="GO" id="GO:0042575">
    <property type="term" value="C:DNA polymerase complex"/>
    <property type="evidence" value="ECO:0007669"/>
    <property type="project" value="UniProtKB-ARBA"/>
</dbReference>
<dbReference type="InterPro" id="IPR023211">
    <property type="entry name" value="DNA_pol_palm_dom_sf"/>
</dbReference>
<keyword evidence="5" id="KW-0235">DNA replication</keyword>
<evidence type="ECO:0000256" key="6">
    <source>
        <dbReference type="ARBA" id="ARBA00022932"/>
    </source>
</evidence>
<dbReference type="Gene3D" id="3.30.420.10">
    <property type="entry name" value="Ribonuclease H-like superfamily/Ribonuclease H"/>
    <property type="match status" value="1"/>
</dbReference>
<evidence type="ECO:0000256" key="3">
    <source>
        <dbReference type="ARBA" id="ARBA00022679"/>
    </source>
</evidence>
<dbReference type="GO" id="GO:0003677">
    <property type="term" value="F:DNA binding"/>
    <property type="evidence" value="ECO:0007669"/>
    <property type="project" value="UniProtKB-KW"/>
</dbReference>
<protein>
    <recommendedName>
        <fullName evidence="2">DNA-directed DNA polymerase</fullName>
        <ecNumber evidence="2">2.7.7.7</ecNumber>
    </recommendedName>
</protein>
<comment type="similarity">
    <text evidence="1">Belongs to the DNA polymerase type-B family.</text>
</comment>
<accession>A0A7M6URW3</accession>
<evidence type="ECO:0000313" key="10">
    <source>
        <dbReference type="EnsemblMetazoa" id="NP_001164407"/>
    </source>
</evidence>
<dbReference type="AlphaFoldDB" id="A0A7M6URW3"/>
<dbReference type="RefSeq" id="NP_001164407.1">
    <property type="nucleotide sequence ID" value="NM_001170936.1"/>
</dbReference>
<keyword evidence="7" id="KW-0238">DNA-binding</keyword>
<comment type="catalytic activity">
    <reaction evidence="8">
        <text>DNA(n) + a 2'-deoxyribonucleoside 5'-triphosphate = DNA(n+1) + diphosphate</text>
        <dbReference type="Rhea" id="RHEA:22508"/>
        <dbReference type="Rhea" id="RHEA-COMP:17339"/>
        <dbReference type="Rhea" id="RHEA-COMP:17340"/>
        <dbReference type="ChEBI" id="CHEBI:33019"/>
        <dbReference type="ChEBI" id="CHEBI:61560"/>
        <dbReference type="ChEBI" id="CHEBI:173112"/>
        <dbReference type="EC" id="2.7.7.7"/>
    </reaction>
</comment>
<dbReference type="PANTHER" id="PTHR33568:SF3">
    <property type="entry name" value="DNA-DIRECTED DNA POLYMERASE"/>
    <property type="match status" value="1"/>
</dbReference>
<organism evidence="10 11">
    <name type="scientific">Nasonia vitripennis</name>
    <name type="common">Parasitic wasp</name>
    <dbReference type="NCBI Taxonomy" id="7425"/>
    <lineage>
        <taxon>Eukaryota</taxon>
        <taxon>Metazoa</taxon>
        <taxon>Ecdysozoa</taxon>
        <taxon>Arthropoda</taxon>
        <taxon>Hexapoda</taxon>
        <taxon>Insecta</taxon>
        <taxon>Pterygota</taxon>
        <taxon>Neoptera</taxon>
        <taxon>Endopterygota</taxon>
        <taxon>Hymenoptera</taxon>
        <taxon>Apocrita</taxon>
        <taxon>Proctotrupomorpha</taxon>
        <taxon>Chalcidoidea</taxon>
        <taxon>Pteromalidae</taxon>
        <taxon>Pteromalinae</taxon>
        <taxon>Nasonia</taxon>
    </lineage>
</organism>
<dbReference type="GO" id="GO:0000166">
    <property type="term" value="F:nucleotide binding"/>
    <property type="evidence" value="ECO:0007669"/>
    <property type="project" value="InterPro"/>
</dbReference>
<dbReference type="EC" id="2.7.7.7" evidence="2"/>
<dbReference type="GeneID" id="100121110"/>
<keyword evidence="4" id="KW-0548">Nucleotidyltransferase</keyword>
<dbReference type="SUPFAM" id="SSF56672">
    <property type="entry name" value="DNA/RNA polymerases"/>
    <property type="match status" value="1"/>
</dbReference>
<evidence type="ECO:0000256" key="5">
    <source>
        <dbReference type="ARBA" id="ARBA00022705"/>
    </source>
</evidence>
<keyword evidence="11" id="KW-1185">Reference proteome</keyword>
<dbReference type="GO" id="GO:0003887">
    <property type="term" value="F:DNA-directed DNA polymerase activity"/>
    <property type="evidence" value="ECO:0007669"/>
    <property type="project" value="UniProtKB-KW"/>
</dbReference>
<keyword evidence="3" id="KW-0808">Transferase</keyword>
<dbReference type="PANTHER" id="PTHR33568">
    <property type="entry name" value="DNA POLYMERASE"/>
    <property type="match status" value="1"/>
</dbReference>
<dbReference type="EnsemblMetazoa" id="NM_001170936">
    <property type="protein sequence ID" value="NP_001164407"/>
    <property type="gene ID" value="LOC100121110"/>
</dbReference>
<dbReference type="InterPro" id="IPR012337">
    <property type="entry name" value="RNaseH-like_sf"/>
</dbReference>
<dbReference type="InterPro" id="IPR004868">
    <property type="entry name" value="DNA-dir_DNA_pol_B_mt/vir"/>
</dbReference>
<evidence type="ECO:0000256" key="2">
    <source>
        <dbReference type="ARBA" id="ARBA00012417"/>
    </source>
</evidence>
<dbReference type="SUPFAM" id="SSF53098">
    <property type="entry name" value="Ribonuclease H-like"/>
    <property type="match status" value="1"/>
</dbReference>
<dbReference type="Proteomes" id="UP000002358">
    <property type="component" value="Chromosome 5"/>
</dbReference>
<sequence>MEKIRFEIIDKKTNKFPKFLFSRETVVVKCLTNSVDGLDDCWKKLFKNITCQYDPNDSISIDVSTDSVELEPVSEVFKPVSSYDDAEFSNFMRNAVSNYKNFCINDDIEIVVSRLHTSQITSELSDESNDTSIDDRLRYISVDDNRRKNEKSRNPEPDNAFVFYDFETMLENTKENEKHKIHKVNLCVAQQVCDKCNKPGRLDKSIDCNYCGRGNVRIFKENPVESFVNYLWNEERPRNIKAVTCIAHNSQGFDCQFILKHLIERRPRITPNFIVIKGTNIVCMSIKKSYDFQIRFIDSYNYIEEKLEKFPEIFEFVEDDCVKGKFPFLFNTPEHQNYKGPVPEEKFYSPGTMSAEDLQKFESWHRQLREGGYQFDFQSEIVSYCETDVDILRRGCYDFRQKFIELTGMDPFGLYMPVTLASFCHKFYIKKILPEVYRKNPVKEKIGLMPNCGYRKRLKNTRESLEWLLISEKETNSEIIHIGRGHEYRLPELDIIVNEFSKSENGKGTVYRYYDCTRHECPGYHVDSQVNNYEKIISFGYRLEEMWSCQFKNIKAKYKKFLNDHDNLYSDALNPRDAFFGGRAENAVVVRSVKDNEKIRYIDVCSLYPYIQKYGKYPVGHPVIKIGHECDKYVGTKLEGVEGLVKCRVLPPRDLLYPVLPIHSNNTLMFPLCRKCCDDLVESNCTHDEKGDREITGTWVSDELKKAIDKGYEVTAIYEIWEYKTVQYIRGTKSGGLFVDYVNKFLQNKQEASGWPAEFDTNELREKYLAKFFEREGVNLDREKMKKNKGLRYIAKSCLNSLWGKFGQRNYPETAFCESEKQLFKVASNKSLALQTVVPFNETDLYYKYRDKNKDITPKETMNVTIAVYTTAQARLKLYEYLDELQERVLYYDTDSCFYVTENDDQIVPTGQFLGDMTDELMEHGKGSYIREFVSLGSKRYSYIVVKPDKSEKIVTKISGIQLNSSNSDKFSHENIKELAEGRIKEIEHTSEEIRRTRQHDVVTKPVTKRFKATRVRKRIFTRNDESYPYGYKRFKRSED</sequence>
<dbReference type="OrthoDB" id="5871067at2759"/>
<evidence type="ECO:0000313" key="11">
    <source>
        <dbReference type="Proteomes" id="UP000002358"/>
    </source>
</evidence>
<name>A0A7M6URW3_NASVI</name>
<evidence type="ECO:0000256" key="1">
    <source>
        <dbReference type="ARBA" id="ARBA00005755"/>
    </source>
</evidence>
<dbReference type="Gene3D" id="1.10.287.690">
    <property type="entry name" value="Helix hairpin bin"/>
    <property type="match status" value="1"/>
</dbReference>
<evidence type="ECO:0000256" key="8">
    <source>
        <dbReference type="ARBA" id="ARBA00049244"/>
    </source>
</evidence>
<evidence type="ECO:0000259" key="9">
    <source>
        <dbReference type="Pfam" id="PF03175"/>
    </source>
</evidence>
<dbReference type="InterPro" id="IPR036397">
    <property type="entry name" value="RNaseH_sf"/>
</dbReference>
<dbReference type="KEGG" id="nvi:100121110"/>